<dbReference type="InterPro" id="IPR003399">
    <property type="entry name" value="Mce/MlaD"/>
</dbReference>
<dbReference type="PANTHER" id="PTHR33371:SF4">
    <property type="entry name" value="INTERMEMBRANE PHOSPHOLIPID TRANSPORT SYSTEM BINDING PROTEIN MLAD"/>
    <property type="match status" value="1"/>
</dbReference>
<evidence type="ECO:0000313" key="3">
    <source>
        <dbReference type="EMBL" id="ARO86767.1"/>
    </source>
</evidence>
<feature type="domain" description="Mce/MlaD" evidence="2">
    <location>
        <begin position="39"/>
        <end position="116"/>
    </location>
</feature>
<dbReference type="PANTHER" id="PTHR33371">
    <property type="entry name" value="INTERMEMBRANE PHOSPHOLIPID TRANSPORT SYSTEM BINDING PROTEIN MLAD-RELATED"/>
    <property type="match status" value="1"/>
</dbReference>
<evidence type="ECO:0000259" key="2">
    <source>
        <dbReference type="Pfam" id="PF02470"/>
    </source>
</evidence>
<dbReference type="NCBIfam" id="TIGR04430">
    <property type="entry name" value="OM_asym_MlaD"/>
    <property type="match status" value="1"/>
</dbReference>
<dbReference type="EMBL" id="CP021106">
    <property type="protein sequence ID" value="ARO86767.1"/>
    <property type="molecule type" value="Genomic_DNA"/>
</dbReference>
<keyword evidence="4" id="KW-1185">Reference proteome</keyword>
<organism evidence="3 4">
    <name type="scientific">Nitrosospira lacus</name>
    <dbReference type="NCBI Taxonomy" id="1288494"/>
    <lineage>
        <taxon>Bacteria</taxon>
        <taxon>Pseudomonadati</taxon>
        <taxon>Pseudomonadota</taxon>
        <taxon>Betaproteobacteria</taxon>
        <taxon>Nitrosomonadales</taxon>
        <taxon>Nitrosomonadaceae</taxon>
        <taxon>Nitrosospira</taxon>
    </lineage>
</organism>
<dbReference type="InterPro" id="IPR030970">
    <property type="entry name" value="ABC_MlaD"/>
</dbReference>
<evidence type="ECO:0000313" key="4">
    <source>
        <dbReference type="Proteomes" id="UP000012179"/>
    </source>
</evidence>
<dbReference type="KEGG" id="nlc:EBAPG3_002710"/>
<protein>
    <submittedName>
        <fullName evidence="3">Outer membrane lipid asymmetry maintenance protein MlaD</fullName>
    </submittedName>
</protein>
<reference evidence="3 4" key="1">
    <citation type="journal article" date="2015" name="Int. J. Syst. Evol. Microbiol.">
        <title>Nitrosospira lacus sp. nov., a psychrotolerant, ammonia-oxidizing bacterium from sandy lake sediment.</title>
        <authorList>
            <person name="Urakawa H."/>
            <person name="Garcia J.C."/>
            <person name="Nielsen J.L."/>
            <person name="Le V.Q."/>
            <person name="Kozlowski J.A."/>
            <person name="Stein L.Y."/>
            <person name="Lim C.K."/>
            <person name="Pommerening-Roser A."/>
            <person name="Martens-Habbena W."/>
            <person name="Stahl D.A."/>
            <person name="Klotz M.G."/>
        </authorList>
    </citation>
    <scope>NUCLEOTIDE SEQUENCE [LARGE SCALE GENOMIC DNA]</scope>
    <source>
        <strain evidence="3 4">APG3</strain>
    </source>
</reference>
<accession>A0A1W6SLU8</accession>
<name>A0A1W6SLU8_9PROT</name>
<dbReference type="AlphaFoldDB" id="A0A1W6SLU8"/>
<sequence length="166" mass="17838">MQRTTMDLWVGVFVMAGIGALLILALKVGNLGTYSTAETYTLIGNFENIGGLKVRAPVKSAGVVVGRIADIQFNTQTFDAAVTMNIDRRYQFPKDTFASILTSGLLGEQYIGLAAGGDETVLKNGDKIMKTNSAMVLEEMIGRFLFDKASENKASEADDSENGGKK</sequence>
<dbReference type="Pfam" id="PF02470">
    <property type="entry name" value="MlaD"/>
    <property type="match status" value="1"/>
</dbReference>
<dbReference type="Proteomes" id="UP000012179">
    <property type="component" value="Chromosome"/>
</dbReference>
<keyword evidence="1" id="KW-0812">Transmembrane</keyword>
<dbReference type="OrthoDB" id="9788420at2"/>
<dbReference type="eggNOG" id="COG1463">
    <property type="taxonomic scope" value="Bacteria"/>
</dbReference>
<dbReference type="GO" id="GO:0005548">
    <property type="term" value="F:phospholipid transporter activity"/>
    <property type="evidence" value="ECO:0007669"/>
    <property type="project" value="TreeGrafter"/>
</dbReference>
<dbReference type="InterPro" id="IPR052336">
    <property type="entry name" value="MlaD_Phospholipid_Transporter"/>
</dbReference>
<keyword evidence="1" id="KW-1133">Transmembrane helix</keyword>
<keyword evidence="1" id="KW-0472">Membrane</keyword>
<evidence type="ECO:0000256" key="1">
    <source>
        <dbReference type="SAM" id="Phobius"/>
    </source>
</evidence>
<dbReference type="RefSeq" id="WP_004175910.1">
    <property type="nucleotide sequence ID" value="NZ_CP021106.3"/>
</dbReference>
<dbReference type="GO" id="GO:0005543">
    <property type="term" value="F:phospholipid binding"/>
    <property type="evidence" value="ECO:0007669"/>
    <property type="project" value="TreeGrafter"/>
</dbReference>
<proteinExistence type="predicted"/>
<feature type="transmembrane region" description="Helical" evidence="1">
    <location>
        <begin position="6"/>
        <end position="26"/>
    </location>
</feature>
<gene>
    <name evidence="3" type="ORF">EBAPG3_002710</name>
</gene>